<gene>
    <name evidence="6" type="ORF">Cboi02_000091700</name>
</gene>
<feature type="region of interest" description="Disordered" evidence="2">
    <location>
        <begin position="1"/>
        <end position="31"/>
    </location>
</feature>
<dbReference type="InterPro" id="IPR016024">
    <property type="entry name" value="ARM-type_fold"/>
</dbReference>
<feature type="compositionally biased region" description="Polar residues" evidence="2">
    <location>
        <begin position="7"/>
        <end position="27"/>
    </location>
</feature>
<dbReference type="GO" id="GO:0038203">
    <property type="term" value="P:TORC2 signaling"/>
    <property type="evidence" value="ECO:0007669"/>
    <property type="project" value="TreeGrafter"/>
</dbReference>
<dbReference type="SUPFAM" id="SSF48371">
    <property type="entry name" value="ARM repeat"/>
    <property type="match status" value="2"/>
</dbReference>
<feature type="region of interest" description="Disordered" evidence="2">
    <location>
        <begin position="1292"/>
        <end position="1340"/>
    </location>
</feature>
<dbReference type="SMART" id="SM01307">
    <property type="entry name" value="RICTOR_M"/>
    <property type="match status" value="1"/>
</dbReference>
<dbReference type="PANTHER" id="PTHR13298">
    <property type="entry name" value="CYTOSOLIC REGULATOR PIANISSIMO"/>
    <property type="match status" value="1"/>
</dbReference>
<proteinExistence type="inferred from homology"/>
<dbReference type="PANTHER" id="PTHR13298:SF11">
    <property type="entry name" value="RAPAMYCIN-INSENSITIVE COMPANION OF MTOR"/>
    <property type="match status" value="1"/>
</dbReference>
<dbReference type="InterPro" id="IPR029452">
    <property type="entry name" value="RICTOR_V"/>
</dbReference>
<feature type="domain" description="Rapamycin-insensitive companion of mTOR middle" evidence="3">
    <location>
        <begin position="565"/>
        <end position="790"/>
    </location>
</feature>
<protein>
    <submittedName>
        <fullName evidence="6">Unnamed protein product</fullName>
    </submittedName>
</protein>
<dbReference type="Proteomes" id="UP001165120">
    <property type="component" value="Unassembled WGS sequence"/>
</dbReference>
<comment type="similarity">
    <text evidence="1">Belongs to the RICTOR family.</text>
</comment>
<evidence type="ECO:0000256" key="2">
    <source>
        <dbReference type="SAM" id="MobiDB-lite"/>
    </source>
</evidence>
<reference evidence="6" key="1">
    <citation type="submission" date="2023-04" db="EMBL/GenBank/DDBJ databases">
        <title>Candida boidinii NBRC 10035.</title>
        <authorList>
            <person name="Ichikawa N."/>
            <person name="Sato H."/>
            <person name="Tonouchi N."/>
        </authorList>
    </citation>
    <scope>NUCLEOTIDE SEQUENCE</scope>
    <source>
        <strain evidence="6">NBRC 10035</strain>
    </source>
</reference>
<comment type="caution">
    <text evidence="6">The sequence shown here is derived from an EMBL/GenBank/DDBJ whole genome shotgun (WGS) entry which is preliminary data.</text>
</comment>
<dbReference type="Pfam" id="PF14663">
    <property type="entry name" value="RasGEF_N_2"/>
    <property type="match status" value="1"/>
</dbReference>
<dbReference type="InterPro" id="IPR028268">
    <property type="entry name" value="Pianissimo_fam"/>
</dbReference>
<evidence type="ECO:0000256" key="1">
    <source>
        <dbReference type="ARBA" id="ARBA00008878"/>
    </source>
</evidence>
<feature type="domain" description="Rapamycin-insensitive companion of mTOR N-terminal" evidence="4">
    <location>
        <begin position="155"/>
        <end position="515"/>
    </location>
</feature>
<evidence type="ECO:0000313" key="6">
    <source>
        <dbReference type="EMBL" id="GME67512.1"/>
    </source>
</evidence>
<evidence type="ECO:0000259" key="4">
    <source>
        <dbReference type="SMART" id="SM01308"/>
    </source>
</evidence>
<keyword evidence="7" id="KW-1185">Reference proteome</keyword>
<sequence>MSDLPTDLNTTSIRPISGNGSTQSLQAVQHELEKQRKIRAAATRLVTADYTTDGARTRAMSEADRATETIILLEKRLEALKRLQQPELENSRNRSNTVSTSVSDSYYLSSDFSDNDVSNHLNSMRSDQDISSPTWLLSDILQSLGDKDKDPQYLVTRSNDLVILLQRNEYLKEDLVLNSISHRIQCLILNPTSEVVACGFRILRHIINDLDSLKYLKSMDLDILLTISLTKDPKYSCEREQALKLLRLFIDLPGGLDELSVGSVITLVQIAENPDDPLKFIAVETILEITLLHPQLSYKANSFKCLLQCLLDTSLPLSSLCLVAIVKMLELPMTRQFLIDECFIQSLVSFFMEAHIKTDRLQCVSFILTKLMKSWTGIIAFSQNNFTMLKQLINCLTSDSTNVKNVLIHVFFDIFRIRPLPWIQRLNNASDDIFTINDAVLINYPVKLGSTSRSSPETEISFINHYTAMLLYICIECGLPNKLMEIRDAVKDKKLSRKIIILISEISYLRSNLLQHDLSKDIAPSFELNSLMEKELRKHHRNPGALKNSINKISLEYKSKALYNIDDLEFKNMINNSFVLVTKDYFNWNWTIITELLQGPLRSPKRFEEVIKTTKLFKRLMSFYRPFKYRFSVTRKNKNNKIFVKVGCEVFKSLLSHSEGVKYLSENKLMPQMAECLAQIDPYSGITASDPLFSKQKLDTTLSYGYFHFLGVLSDDVNGQRILEQWWIFDMLYHISDRKTNREDVVKIIVKQMTYNSPGHLRIILNKIACTSSTTLRLFATEIIGTLLEIEECEEFAVESLVNQLGDPAIQVCNKAVDLLTNYAIGEPRITRLIECKPPLEILGNAGVSLLLRIMSTESGFSYLQEINYVETEMERWVEIKNKLYVLEIESLILKELANRHPKAASTSTIHTTNENISNGNNNSNSLVFSQYGDTIRSHSNNIIDYSIIKGNKNTIPEHFFGSLVKTVEGLSYLESDSTFTSFVEIIEEYHTLVQAGLGFSSSGSDLTQEEIDDKVLEIKATLWVLGNIGSSEYGITLLELSGVIEKIIFLCNNAPNWSIKGTCFYIMGLLSQTEQGSEVLDSCGWVTTAPSLKGPLLICLPKELGSFFKIKEVEIPLNLGDDSSIPLFDKIIYEDFIPFLQNQKTVVHPSVTSTLPGIIGSNSLVSTTYSQDYLLVKEVYDNLILLLVNASKAHSNLNKIKSRFPHLFESEPAVLKIIFAVLERYRFKAGARKYLLLELINVNKIMEVLFKRNRKLQKEHQLSSNIPMEIDQQQQLQPQFNQDNGDINEHFNDFPSIIINDNPQEREKSNDTNPETETSFASNIPRSIFGPSRRKPPPL</sequence>
<accession>A0A9W6W7V5</accession>
<name>A0A9W6W7V5_CANBO</name>
<dbReference type="InterPro" id="IPR029453">
    <property type="entry name" value="Rictor_IV"/>
</dbReference>
<dbReference type="Pfam" id="PF14666">
    <property type="entry name" value="RICTOR_M"/>
    <property type="match status" value="1"/>
</dbReference>
<feature type="compositionally biased region" description="Polar residues" evidence="2">
    <location>
        <begin position="1312"/>
        <end position="1326"/>
    </location>
</feature>
<evidence type="ECO:0000259" key="3">
    <source>
        <dbReference type="SMART" id="SM01307"/>
    </source>
</evidence>
<dbReference type="GO" id="GO:0031932">
    <property type="term" value="C:TORC2 complex"/>
    <property type="evidence" value="ECO:0007669"/>
    <property type="project" value="InterPro"/>
</dbReference>
<dbReference type="Pfam" id="PF14664">
    <property type="entry name" value="RICTOR_N"/>
    <property type="match status" value="1"/>
</dbReference>
<evidence type="ECO:0000313" key="7">
    <source>
        <dbReference type="Proteomes" id="UP001165120"/>
    </source>
</evidence>
<dbReference type="InterPro" id="IPR029451">
    <property type="entry name" value="RICTOR_M"/>
</dbReference>
<dbReference type="SMART" id="SM01310">
    <property type="entry name" value="RICTOR_V"/>
    <property type="match status" value="1"/>
</dbReference>
<dbReference type="SMART" id="SM01303">
    <property type="entry name" value="RasGEF_N_2"/>
    <property type="match status" value="1"/>
</dbReference>
<dbReference type="EMBL" id="BSXN01000186">
    <property type="protein sequence ID" value="GME67512.1"/>
    <property type="molecule type" value="Genomic_DNA"/>
</dbReference>
<dbReference type="InterPro" id="IPR028267">
    <property type="entry name" value="Pianissimo_N"/>
</dbReference>
<dbReference type="Pfam" id="PF14668">
    <property type="entry name" value="RICTOR_V"/>
    <property type="match status" value="1"/>
</dbReference>
<feature type="domain" description="Rapamycin-insensitive companion of mTOR" evidence="5">
    <location>
        <begin position="1016"/>
        <end position="1088"/>
    </location>
</feature>
<organism evidence="6 7">
    <name type="scientific">Candida boidinii</name>
    <name type="common">Yeast</name>
    <dbReference type="NCBI Taxonomy" id="5477"/>
    <lineage>
        <taxon>Eukaryota</taxon>
        <taxon>Fungi</taxon>
        <taxon>Dikarya</taxon>
        <taxon>Ascomycota</taxon>
        <taxon>Saccharomycotina</taxon>
        <taxon>Pichiomycetes</taxon>
        <taxon>Pichiales</taxon>
        <taxon>Pichiaceae</taxon>
        <taxon>Ogataea</taxon>
        <taxon>Ogataea/Candida clade</taxon>
    </lineage>
</organism>
<dbReference type="SMART" id="SM01308">
    <property type="entry name" value="RICTOR_N"/>
    <property type="match status" value="1"/>
</dbReference>
<evidence type="ECO:0000259" key="5">
    <source>
        <dbReference type="SMART" id="SM01310"/>
    </source>
</evidence>